<keyword evidence="1" id="KW-0540">Nuclease</keyword>
<dbReference type="InterPro" id="IPR027417">
    <property type="entry name" value="P-loop_NTPase"/>
</dbReference>
<evidence type="ECO:0000256" key="7">
    <source>
        <dbReference type="ARBA" id="ARBA00022840"/>
    </source>
</evidence>
<dbReference type="Gene3D" id="3.40.50.300">
    <property type="entry name" value="P-loop containing nucleotide triphosphate hydrolases"/>
    <property type="match status" value="3"/>
</dbReference>
<evidence type="ECO:0000256" key="9">
    <source>
        <dbReference type="ARBA" id="ARBA00023204"/>
    </source>
</evidence>
<accession>A0ABV7F0J9</accession>
<evidence type="ECO:0000313" key="19">
    <source>
        <dbReference type="Proteomes" id="UP001595530"/>
    </source>
</evidence>
<keyword evidence="10" id="KW-0413">Isomerase</keyword>
<keyword evidence="9" id="KW-0234">DNA repair</keyword>
<evidence type="ECO:0000256" key="3">
    <source>
        <dbReference type="ARBA" id="ARBA00022763"/>
    </source>
</evidence>
<evidence type="ECO:0000256" key="11">
    <source>
        <dbReference type="ARBA" id="ARBA00034617"/>
    </source>
</evidence>
<feature type="binding site" evidence="15">
    <location>
        <begin position="36"/>
        <end position="43"/>
    </location>
    <ligand>
        <name>ATP</name>
        <dbReference type="ChEBI" id="CHEBI:30616"/>
    </ligand>
</feature>
<evidence type="ECO:0000256" key="13">
    <source>
        <dbReference type="ARBA" id="ARBA00034923"/>
    </source>
</evidence>
<keyword evidence="2 15" id="KW-0547">Nucleotide-binding</keyword>
<evidence type="ECO:0000259" key="17">
    <source>
        <dbReference type="PROSITE" id="PS51217"/>
    </source>
</evidence>
<feature type="domain" description="UvrD-like helicase C-terminal" evidence="17">
    <location>
        <begin position="510"/>
        <end position="793"/>
    </location>
</feature>
<evidence type="ECO:0000256" key="8">
    <source>
        <dbReference type="ARBA" id="ARBA00023125"/>
    </source>
</evidence>
<dbReference type="SUPFAM" id="SSF52540">
    <property type="entry name" value="P-loop containing nucleoside triphosphate hydrolases"/>
    <property type="match status" value="1"/>
</dbReference>
<evidence type="ECO:0000256" key="4">
    <source>
        <dbReference type="ARBA" id="ARBA00022801"/>
    </source>
</evidence>
<dbReference type="RefSeq" id="WP_390322815.1">
    <property type="nucleotide sequence ID" value="NZ_JBHRTP010000010.1"/>
</dbReference>
<reference evidence="19" key="1">
    <citation type="journal article" date="2019" name="Int. J. Syst. Evol. Microbiol.">
        <title>The Global Catalogue of Microorganisms (GCM) 10K type strain sequencing project: providing services to taxonomists for standard genome sequencing and annotation.</title>
        <authorList>
            <consortium name="The Broad Institute Genomics Platform"/>
            <consortium name="The Broad Institute Genome Sequencing Center for Infectious Disease"/>
            <person name="Wu L."/>
            <person name="Ma J."/>
        </authorList>
    </citation>
    <scope>NUCLEOTIDE SEQUENCE [LARGE SCALE GENOMIC DNA]</scope>
    <source>
        <strain evidence="19">KCTC 42986</strain>
    </source>
</reference>
<name>A0ABV7F0J9_9BURK</name>
<comment type="catalytic activity">
    <reaction evidence="14">
        <text>ATP + H2O = ADP + phosphate + H(+)</text>
        <dbReference type="Rhea" id="RHEA:13065"/>
        <dbReference type="ChEBI" id="CHEBI:15377"/>
        <dbReference type="ChEBI" id="CHEBI:15378"/>
        <dbReference type="ChEBI" id="CHEBI:30616"/>
        <dbReference type="ChEBI" id="CHEBI:43474"/>
        <dbReference type="ChEBI" id="CHEBI:456216"/>
        <dbReference type="EC" id="5.6.2.4"/>
    </reaction>
</comment>
<dbReference type="Proteomes" id="UP001595530">
    <property type="component" value="Unassembled WGS sequence"/>
</dbReference>
<keyword evidence="3" id="KW-0227">DNA damage</keyword>
<dbReference type="InterPro" id="IPR000212">
    <property type="entry name" value="DNA_helicase_UvrD/REP"/>
</dbReference>
<dbReference type="Gene3D" id="1.10.486.10">
    <property type="entry name" value="PCRA, domain 4"/>
    <property type="match status" value="1"/>
</dbReference>
<keyword evidence="8" id="KW-0238">DNA-binding</keyword>
<evidence type="ECO:0000256" key="15">
    <source>
        <dbReference type="PROSITE-ProRule" id="PRU00560"/>
    </source>
</evidence>
<keyword evidence="19" id="KW-1185">Reference proteome</keyword>
<evidence type="ECO:0000313" key="18">
    <source>
        <dbReference type="EMBL" id="MFC3107312.1"/>
    </source>
</evidence>
<comment type="caution">
    <text evidence="18">The sequence shown here is derived from an EMBL/GenBank/DDBJ whole genome shotgun (WGS) entry which is preliminary data.</text>
</comment>
<comment type="catalytic activity">
    <reaction evidence="11">
        <text>Couples ATP hydrolysis with the unwinding of duplex DNA by translocating in the 3'-5' direction.</text>
        <dbReference type="EC" id="5.6.2.4"/>
    </reaction>
</comment>
<dbReference type="Pfam" id="PF13361">
    <property type="entry name" value="UvrD_C"/>
    <property type="match status" value="1"/>
</dbReference>
<keyword evidence="5 15" id="KW-0347">Helicase</keyword>
<evidence type="ECO:0000256" key="10">
    <source>
        <dbReference type="ARBA" id="ARBA00023235"/>
    </source>
</evidence>
<dbReference type="EC" id="5.6.2.4" evidence="12"/>
<dbReference type="PROSITE" id="PS51217">
    <property type="entry name" value="UVRD_HELICASE_CTER"/>
    <property type="match status" value="1"/>
</dbReference>
<dbReference type="PROSITE" id="PS51198">
    <property type="entry name" value="UVRD_HELICASE_ATP_BIND"/>
    <property type="match status" value="1"/>
</dbReference>
<sequence>MSTATPRAYEVDDAPATPDAFIAAACDPGRSVVVEACAGSGKTWLLVARMLRLLLAGAEPSELLAITFTRKAAQEMRERLLQLLHQLALEPEQAVLTLLHERGVPESDLQCTLPLARNLYARVLASPQALSIDTFHSWFAKLVRIAPLASGVPQGYSLSETTGELMAQAYRSFMQSLNDQDNGEVKAAMLALYELVGDFNAKNLLDAFVGKRAEWWAATQNEEGDAPLQWLQQLCGDDAERDARLTVWLDDKLIARINNIAWLLGQGAKRNQERALQIESAISAGAGLDNFARLLTQFCDDKGSPRGNDHRRGQLLKTIETHLGDDATGTFEREFTALADSLLVLERRSAEPTVLALNRVLFIAGSAYLAQYQAKKAEQRVFDFADLEWQAYRLLSNDEQAAYLHSRLDARYKHILLDEFQDTNPLQWNIVQGWLNAYGTDAEQPSVFIVGDPKQSIYRFRRAEPRLFGAVRDQFKAQGATVLRTNQTRRNAGAIVATLNASFLHNRLFSPQSTMASQTGAVWRLPLIRVPTQPASGDHGFALRNPLTTARDEDEDARRRDEGLALVPLLLRAKQQLDAKWSDVMLLVKKRKHLNAYESALRAAGIPFVSDKRGGLLQSLEVLDLIALLTFLITPGDDRALAHVLKSPLMGACDDDLIALAQRGERGWWPRLQAAQDANAPLQRAASLLQRWLQVAPTLPVHDLLDTILHQGQLVARYVQAAAPLSRSQVVGNIEAFTELALNLDAGRYPSLPKFIDALRSLQDGADSEAPAEASVDAGIDAIRILTIHSAKGLEAPIVVLLDANHSTPARDDAGILCDWPQDSAGPTHFSVFGRKDERGAARDALFAAEEDFKAQEDWNLLYVAATRAKQILIVSGVADKRNSAAGGMVDGSWYARLQQVPLVAEAGRAALTEAPPSAAALVVAGTVDQVAASPDAATFRWPVFEPAAMAAPAITTTTTTGDERRDKLADAAIDEGIALHALLERLTQGRAWPVAVPDAATIARWLPCAAALAQTVRAQALTILSQPQLEHFYNPALHQSAHNEMEVLVDGATSRFDRVVVFDDAVWILDYKRNLLESERAAYQAQLAGYRRAGQAVFGGKVLNTALITVDGRLWPFE</sequence>
<dbReference type="InterPro" id="IPR014017">
    <property type="entry name" value="DNA_helicase_UvrD-like_C"/>
</dbReference>
<organism evidence="18 19">
    <name type="scientific">Undibacterium arcticum</name>
    <dbReference type="NCBI Taxonomy" id="1762892"/>
    <lineage>
        <taxon>Bacteria</taxon>
        <taxon>Pseudomonadati</taxon>
        <taxon>Pseudomonadota</taxon>
        <taxon>Betaproteobacteria</taxon>
        <taxon>Burkholderiales</taxon>
        <taxon>Oxalobacteraceae</taxon>
        <taxon>Undibacterium</taxon>
    </lineage>
</organism>
<dbReference type="InterPro" id="IPR014016">
    <property type="entry name" value="UvrD-like_ATP-bd"/>
</dbReference>
<dbReference type="PANTHER" id="PTHR11070:SF2">
    <property type="entry name" value="ATP-DEPENDENT DNA HELICASE SRS2"/>
    <property type="match status" value="1"/>
</dbReference>
<evidence type="ECO:0000256" key="14">
    <source>
        <dbReference type="ARBA" id="ARBA00048988"/>
    </source>
</evidence>
<keyword evidence="4 15" id="KW-0378">Hydrolase</keyword>
<dbReference type="InterPro" id="IPR011604">
    <property type="entry name" value="PDDEXK-like_dom_sf"/>
</dbReference>
<evidence type="ECO:0000256" key="5">
    <source>
        <dbReference type="ARBA" id="ARBA00022806"/>
    </source>
</evidence>
<evidence type="ECO:0000256" key="1">
    <source>
        <dbReference type="ARBA" id="ARBA00022722"/>
    </source>
</evidence>
<proteinExistence type="predicted"/>
<evidence type="ECO:0000259" key="16">
    <source>
        <dbReference type="PROSITE" id="PS51198"/>
    </source>
</evidence>
<dbReference type="EMBL" id="JBHRTP010000010">
    <property type="protein sequence ID" value="MFC3107312.1"/>
    <property type="molecule type" value="Genomic_DNA"/>
</dbReference>
<dbReference type="Gene3D" id="3.90.320.10">
    <property type="match status" value="1"/>
</dbReference>
<dbReference type="Pfam" id="PF00580">
    <property type="entry name" value="UvrD-helicase"/>
    <property type="match status" value="1"/>
</dbReference>
<feature type="domain" description="UvrD-like helicase ATP-binding" evidence="16">
    <location>
        <begin position="15"/>
        <end position="492"/>
    </location>
</feature>
<evidence type="ECO:0000256" key="2">
    <source>
        <dbReference type="ARBA" id="ARBA00022741"/>
    </source>
</evidence>
<keyword evidence="6" id="KW-0269">Exonuclease</keyword>
<protein>
    <recommendedName>
        <fullName evidence="12">DNA 3'-5' helicase</fullName>
        <ecNumber evidence="12">5.6.2.4</ecNumber>
    </recommendedName>
    <alternativeName>
        <fullName evidence="13">DNA 3'-5' helicase II</fullName>
    </alternativeName>
</protein>
<evidence type="ECO:0000256" key="12">
    <source>
        <dbReference type="ARBA" id="ARBA00034808"/>
    </source>
</evidence>
<gene>
    <name evidence="18" type="ORF">ACFOFO_04945</name>
</gene>
<evidence type="ECO:0000256" key="6">
    <source>
        <dbReference type="ARBA" id="ARBA00022839"/>
    </source>
</evidence>
<dbReference type="GO" id="GO:0008854">
    <property type="term" value="F:exodeoxyribonuclease V activity"/>
    <property type="evidence" value="ECO:0007669"/>
    <property type="project" value="UniProtKB-EC"/>
</dbReference>
<dbReference type="PANTHER" id="PTHR11070">
    <property type="entry name" value="UVRD / RECB / PCRA DNA HELICASE FAMILY MEMBER"/>
    <property type="match status" value="1"/>
</dbReference>
<keyword evidence="7 15" id="KW-0067">ATP-binding</keyword>